<gene>
    <name evidence="1" type="ORF">M5X04_08920</name>
</gene>
<comment type="caution">
    <text evidence="1">The sequence shown here is derived from an EMBL/GenBank/DDBJ whole genome shotgun (WGS) entry which is preliminary data.</text>
</comment>
<proteinExistence type="predicted"/>
<dbReference type="RefSeq" id="WP_028531943.1">
    <property type="nucleotide sequence ID" value="NZ_JAMDLY010000009.1"/>
</dbReference>
<evidence type="ECO:0000313" key="1">
    <source>
        <dbReference type="EMBL" id="MCY9529453.1"/>
    </source>
</evidence>
<dbReference type="Proteomes" id="UP001527090">
    <property type="component" value="Unassembled WGS sequence"/>
</dbReference>
<dbReference type="Gene3D" id="3.55.50.10">
    <property type="entry name" value="Baseplate protein-like domains"/>
    <property type="match status" value="1"/>
</dbReference>
<protein>
    <submittedName>
        <fullName evidence="1">Phage late control D family protein</fullName>
    </submittedName>
</protein>
<dbReference type="Gene3D" id="2.30.110.50">
    <property type="match status" value="1"/>
</dbReference>
<organism evidence="1 2">
    <name type="scientific">Paenibacillus alvei</name>
    <name type="common">Bacillus alvei</name>
    <dbReference type="NCBI Taxonomy" id="44250"/>
    <lineage>
        <taxon>Bacteria</taxon>
        <taxon>Bacillati</taxon>
        <taxon>Bacillota</taxon>
        <taxon>Bacilli</taxon>
        <taxon>Bacillales</taxon>
        <taxon>Paenibacillaceae</taxon>
        <taxon>Paenibacillus</taxon>
    </lineage>
</organism>
<keyword evidence="2" id="KW-1185">Reference proteome</keyword>
<sequence>MSSSTLTYQNLKLSPYRLVNLQELKLTKKINDHTRLSFTGIVPEGLKDSYVEMTDADTIIEISQIDEDGESKPLFSGMVLHIEIKAVRDIYYLQIEAVSHTYKLDMKPKSRSFQNKSMTIPMLLEKVASEYPGMDVVDEATDNAKLGRFTLQYKETDWQFLKRMASRFHTSLMPAAVFDQPKFYFGIFESSTQTRLEDYHYTVRKHMGTYRYFVENDSPHVDENDFIYYEVETDKVLELGNWVSFKGKSLYVCEALTEVKNGLLTHLYILCLHKGLRQKVLHNEQIVGASLNGKVIEVAGDKVKVHLDIDGKQNKDEAHWFPYSSVFTAEGHSGWYVMPELGDTVRIYFPSNKEEEGIASSSVRQNAKAGETNKLGDPNIKYFRTASGKELMMSPDEIVITGKDGAIYIKLNEQDGIHIVSNKKIMLSAQEDITMDSQKKVVISAGQEINLSCKSSNIHLGGNTNIVGSELKTN</sequence>
<dbReference type="EMBL" id="JAMDLY010000009">
    <property type="protein sequence ID" value="MCY9529453.1"/>
    <property type="molecule type" value="Genomic_DNA"/>
</dbReference>
<name>A0ABT4E6T6_PAEAL</name>
<evidence type="ECO:0000313" key="2">
    <source>
        <dbReference type="Proteomes" id="UP001527090"/>
    </source>
</evidence>
<accession>A0ABT4E6T6</accession>
<reference evidence="1 2" key="1">
    <citation type="submission" date="2022-05" db="EMBL/GenBank/DDBJ databases">
        <title>Genome Sequencing of Bee-Associated Microbes.</title>
        <authorList>
            <person name="Dunlap C."/>
        </authorList>
    </citation>
    <scope>NUCLEOTIDE SEQUENCE [LARGE SCALE GENOMIC DNA]</scope>
    <source>
        <strain evidence="1 2">NRRL NRS-750</strain>
    </source>
</reference>
<dbReference type="Pfam" id="PF05954">
    <property type="entry name" value="Phage_GPD"/>
    <property type="match status" value="1"/>
</dbReference>
<dbReference type="SUPFAM" id="SSF69279">
    <property type="entry name" value="Phage tail proteins"/>
    <property type="match status" value="1"/>
</dbReference>